<proteinExistence type="inferred from homology"/>
<reference evidence="5 6" key="1">
    <citation type="submission" date="2022-10" db="EMBL/GenBank/DDBJ databases">
        <title>The complete genomes of actinobacterial strains from the NBC collection.</title>
        <authorList>
            <person name="Joergensen T.S."/>
            <person name="Alvarez Arevalo M."/>
            <person name="Sterndorff E.B."/>
            <person name="Faurdal D."/>
            <person name="Vuksanovic O."/>
            <person name="Mourched A.-S."/>
            <person name="Charusanti P."/>
            <person name="Shaw S."/>
            <person name="Blin K."/>
            <person name="Weber T."/>
        </authorList>
    </citation>
    <scope>NUCLEOTIDE SEQUENCE [LARGE SCALE GENOMIC DNA]</scope>
    <source>
        <strain evidence="5 6">NBC_00319</strain>
    </source>
</reference>
<dbReference type="PANTHER" id="PTHR11895:SF7">
    <property type="entry name" value="GLUTAMYL-TRNA(GLN) AMIDOTRANSFERASE SUBUNIT A, MITOCHONDRIAL"/>
    <property type="match status" value="1"/>
</dbReference>
<dbReference type="Pfam" id="PF01425">
    <property type="entry name" value="Amidase"/>
    <property type="match status" value="1"/>
</dbReference>
<dbReference type="PANTHER" id="PTHR11895">
    <property type="entry name" value="TRANSAMIDASE"/>
    <property type="match status" value="1"/>
</dbReference>
<comment type="similarity">
    <text evidence="2">Belongs to the amidase family.</text>
</comment>
<sequence>MRHDEYVEHDAVGLADLVARGEVTATELLEAAIARADAVEPSLNAITVRQDAPARDRASRPLAGPLAGVPFLVKDLYQSQRGVVSNNGSRACANAVAAEDDTVVTRWLDAGLVIFGRTNTPEFGAKGTTEPEAFGATHNPWDLAHTPGGSSGGSAAAVAAGIVPAAGASDGGGSIRIPAACCGLFGLKPGRGVVPTGPGHSEFHHGSAVTGVVTRTVRDSAAMLDVLRGTDPLAPPFVFADPDTGYLDAVSRAPRPLRIGVQRLSALNDTPDPAVLDALSSTSDLLTDLGHVVEEARPAIDEQQLADDFLVPWFVHVASAVDDLRAGGAGTSDFELDTLVIAAIGRTTSAVELEAALGRWHTHVRALSEFHQRYDLLMTPTIARTAPRLGDYATSSLERLAARSVLSARLGRFIDATGTVTAAILRNLSWVPYTQLANLTGRPAASIPLHQAPDGLPIGIQFVAPPGGEGLLFSLAGQLEQASPWRDRRPAL</sequence>
<dbReference type="InterPro" id="IPR000120">
    <property type="entry name" value="Amidase"/>
</dbReference>
<dbReference type="KEGG" id="whr:OG579_15730"/>
<dbReference type="EC" id="3.5.1.4" evidence="3"/>
<dbReference type="InterPro" id="IPR020556">
    <property type="entry name" value="Amidase_CS"/>
</dbReference>
<accession>A0AAU4JZD9</accession>
<dbReference type="Proteomes" id="UP001432128">
    <property type="component" value="Chromosome"/>
</dbReference>
<protein>
    <recommendedName>
        <fullName evidence="3">amidase</fullName>
        <ecNumber evidence="3">3.5.1.4</ecNumber>
    </recommendedName>
</protein>
<dbReference type="PROSITE" id="PS00571">
    <property type="entry name" value="AMIDASES"/>
    <property type="match status" value="1"/>
</dbReference>
<comment type="catalytic activity">
    <reaction evidence="1">
        <text>a monocarboxylic acid amide + H2O = a monocarboxylate + NH4(+)</text>
        <dbReference type="Rhea" id="RHEA:12020"/>
        <dbReference type="ChEBI" id="CHEBI:15377"/>
        <dbReference type="ChEBI" id="CHEBI:28938"/>
        <dbReference type="ChEBI" id="CHEBI:35757"/>
        <dbReference type="ChEBI" id="CHEBI:83628"/>
        <dbReference type="EC" id="3.5.1.4"/>
    </reaction>
</comment>
<evidence type="ECO:0000313" key="5">
    <source>
        <dbReference type="EMBL" id="WUM19153.1"/>
    </source>
</evidence>
<evidence type="ECO:0000313" key="6">
    <source>
        <dbReference type="Proteomes" id="UP001432128"/>
    </source>
</evidence>
<gene>
    <name evidence="5" type="ORF">OG579_15730</name>
</gene>
<feature type="domain" description="Amidase" evidence="4">
    <location>
        <begin position="27"/>
        <end position="472"/>
    </location>
</feature>
<evidence type="ECO:0000256" key="2">
    <source>
        <dbReference type="ARBA" id="ARBA00009199"/>
    </source>
</evidence>
<evidence type="ECO:0000259" key="4">
    <source>
        <dbReference type="Pfam" id="PF01425"/>
    </source>
</evidence>
<dbReference type="InterPro" id="IPR023631">
    <property type="entry name" value="Amidase_dom"/>
</dbReference>
<dbReference type="GO" id="GO:0004040">
    <property type="term" value="F:amidase activity"/>
    <property type="evidence" value="ECO:0007669"/>
    <property type="project" value="UniProtKB-EC"/>
</dbReference>
<name>A0AAU4JZD9_9NOCA</name>
<keyword evidence="6" id="KW-1185">Reference proteome</keyword>
<dbReference type="InterPro" id="IPR036928">
    <property type="entry name" value="AS_sf"/>
</dbReference>
<evidence type="ECO:0000256" key="3">
    <source>
        <dbReference type="ARBA" id="ARBA00012922"/>
    </source>
</evidence>
<dbReference type="AlphaFoldDB" id="A0AAU4JZD9"/>
<evidence type="ECO:0000256" key="1">
    <source>
        <dbReference type="ARBA" id="ARBA00001311"/>
    </source>
</evidence>
<dbReference type="EMBL" id="CP108021">
    <property type="protein sequence ID" value="WUM19153.1"/>
    <property type="molecule type" value="Genomic_DNA"/>
</dbReference>
<organism evidence="5 6">
    <name type="scientific">Williamsia herbipolensis</name>
    <dbReference type="NCBI Taxonomy" id="1603258"/>
    <lineage>
        <taxon>Bacteria</taxon>
        <taxon>Bacillati</taxon>
        <taxon>Actinomycetota</taxon>
        <taxon>Actinomycetes</taxon>
        <taxon>Mycobacteriales</taxon>
        <taxon>Nocardiaceae</taxon>
        <taxon>Williamsia</taxon>
    </lineage>
</organism>
<dbReference type="RefSeq" id="WP_328856703.1">
    <property type="nucleotide sequence ID" value="NZ_CP108021.1"/>
</dbReference>
<dbReference type="Gene3D" id="3.90.1300.10">
    <property type="entry name" value="Amidase signature (AS) domain"/>
    <property type="match status" value="1"/>
</dbReference>
<dbReference type="SUPFAM" id="SSF75304">
    <property type="entry name" value="Amidase signature (AS) enzymes"/>
    <property type="match status" value="1"/>
</dbReference>